<dbReference type="AlphaFoldDB" id="A0A5B9D5L0"/>
<dbReference type="RefSeq" id="WP_147661364.1">
    <property type="nucleotide sequence ID" value="NZ_CP042905.2"/>
</dbReference>
<accession>A0A5B9D5L0</accession>
<dbReference type="KEGG" id="psyt:DSAG12_00221"/>
<reference evidence="2 3" key="1">
    <citation type="journal article" date="2020" name="Nature">
        <title>Isolation of an archaeon at the prokaryote-eukaryote interface.</title>
        <authorList>
            <person name="Imachi H."/>
            <person name="Nobu M.K."/>
            <person name="Nakahara N."/>
            <person name="Morono Y."/>
            <person name="Ogawara M."/>
            <person name="Takaki Y."/>
            <person name="Takano Y."/>
            <person name="Uematsu K."/>
            <person name="Ikuta T."/>
            <person name="Ito M."/>
            <person name="Matsui Y."/>
            <person name="Miyazaki M."/>
            <person name="Murata K."/>
            <person name="Saito Y."/>
            <person name="Sakai S."/>
            <person name="Song C."/>
            <person name="Tasumi E."/>
            <person name="Yamanaka Y."/>
            <person name="Yamaguchi T."/>
            <person name="Kamagata Y."/>
            <person name="Tamaki H."/>
            <person name="Takai K."/>
        </authorList>
    </citation>
    <scope>NUCLEOTIDE SEQUENCE [LARGE SCALE GENOMIC DNA]</scope>
    <source>
        <strain evidence="2 3">MK-D1</strain>
    </source>
</reference>
<keyword evidence="3" id="KW-1185">Reference proteome</keyword>
<feature type="transmembrane region" description="Helical" evidence="1">
    <location>
        <begin position="201"/>
        <end position="223"/>
    </location>
</feature>
<evidence type="ECO:0000313" key="2">
    <source>
        <dbReference type="EMBL" id="QEE14408.1"/>
    </source>
</evidence>
<gene>
    <name evidence="2" type="ORF">DSAG12_00221</name>
</gene>
<dbReference type="Proteomes" id="UP000321408">
    <property type="component" value="Chromosome"/>
</dbReference>
<evidence type="ECO:0000256" key="1">
    <source>
        <dbReference type="SAM" id="Phobius"/>
    </source>
</evidence>
<feature type="transmembrane region" description="Helical" evidence="1">
    <location>
        <begin position="90"/>
        <end position="111"/>
    </location>
</feature>
<feature type="transmembrane region" description="Helical" evidence="1">
    <location>
        <begin position="296"/>
        <end position="319"/>
    </location>
</feature>
<feature type="transmembrane region" description="Helical" evidence="1">
    <location>
        <begin position="51"/>
        <end position="70"/>
    </location>
</feature>
<proteinExistence type="predicted"/>
<organism evidence="2 3">
    <name type="scientific">Promethearchaeum syntrophicum</name>
    <dbReference type="NCBI Taxonomy" id="2594042"/>
    <lineage>
        <taxon>Archaea</taxon>
        <taxon>Promethearchaeati</taxon>
        <taxon>Promethearchaeota</taxon>
        <taxon>Promethearchaeia</taxon>
        <taxon>Promethearchaeales</taxon>
        <taxon>Promethearchaeaceae</taxon>
        <taxon>Promethearchaeum</taxon>
    </lineage>
</organism>
<feature type="transmembrane region" description="Helical" evidence="1">
    <location>
        <begin position="265"/>
        <end position="284"/>
    </location>
</feature>
<keyword evidence="1" id="KW-1133">Transmembrane helix</keyword>
<feature type="transmembrane region" description="Helical" evidence="1">
    <location>
        <begin position="165"/>
        <end position="181"/>
    </location>
</feature>
<keyword evidence="1" id="KW-0472">Membrane</keyword>
<keyword evidence="1" id="KW-0812">Transmembrane</keyword>
<reference evidence="2 3" key="2">
    <citation type="journal article" date="2024" name="Int. J. Syst. Evol. Microbiol.">
        <title>Promethearchaeum syntrophicum gen. nov., sp. nov., an anaerobic, obligately syntrophic archaeon, the first isolate of the lineage 'Asgard' archaea, and proposal of the new archaeal phylum Promethearchaeota phyl. nov. and kingdom Promethearchaeati regn. nov.</title>
        <authorList>
            <person name="Imachi H."/>
            <person name="Nobu M.K."/>
            <person name="Kato S."/>
            <person name="Takaki Y."/>
            <person name="Miyazaki M."/>
            <person name="Miyata M."/>
            <person name="Ogawara M."/>
            <person name="Saito Y."/>
            <person name="Sakai S."/>
            <person name="Tahara Y.O."/>
            <person name="Takano Y."/>
            <person name="Tasumi E."/>
            <person name="Uematsu K."/>
            <person name="Yoshimura T."/>
            <person name="Itoh T."/>
            <person name="Ohkuma M."/>
            <person name="Takai K."/>
        </authorList>
    </citation>
    <scope>NUCLEOTIDE SEQUENCE [LARGE SCALE GENOMIC DNA]</scope>
    <source>
        <strain evidence="2 3">MK-D1</strain>
    </source>
</reference>
<evidence type="ECO:0000313" key="3">
    <source>
        <dbReference type="Proteomes" id="UP000321408"/>
    </source>
</evidence>
<dbReference type="EMBL" id="CP042905">
    <property type="protein sequence ID" value="QEE14408.1"/>
    <property type="molecule type" value="Genomic_DNA"/>
</dbReference>
<feature type="transmembrane region" description="Helical" evidence="1">
    <location>
        <begin position="12"/>
        <end position="31"/>
    </location>
</feature>
<name>A0A5B9D5L0_9ARCH</name>
<protein>
    <submittedName>
        <fullName evidence="2">Uncharacterized protein</fullName>
    </submittedName>
</protein>
<feature type="transmembrane region" description="Helical" evidence="1">
    <location>
        <begin position="132"/>
        <end position="153"/>
    </location>
</feature>
<sequence length="320" mass="36532">MSINGTDWAWFWWTVMVIISIVNLVVCAVVYQKTRIPKDATNTSYRKRMRIMGVIFTIVAAYRTVFVSRYDPQLAWFDSIANSSLLIRVFAAAAELSFSGLIAFAMLQFNIDLPAGNPDQSSKFKTFITTKTPYILIICIFLAQFFAFGGVIFKFDLFWAIEETLWSVGFIAILPLSIIQLRRVLSLKDKEKLKRLQMLKLSAIVIATWCVIYCSYGLFFHIFGLWESAIIEIKTGFPSIGSNAITDAFMIVNETKVYSDWGFGFLLWHSAYFSVCVWISIFLMQAPRSRETPKKYNSKLILITLAIIILTLVTLIILIT</sequence>
<dbReference type="GeneID" id="41328225"/>